<name>D8UGR0_VOLCA</name>
<dbReference type="Proteomes" id="UP000001058">
    <property type="component" value="Unassembled WGS sequence"/>
</dbReference>
<proteinExistence type="predicted"/>
<gene>
    <name evidence="3" type="ORF">VOLCADRAFT_107832</name>
</gene>
<reference evidence="3 4" key="1">
    <citation type="journal article" date="2010" name="Science">
        <title>Genomic analysis of organismal complexity in the multicellular green alga Volvox carteri.</title>
        <authorList>
            <person name="Prochnik S.E."/>
            <person name="Umen J."/>
            <person name="Nedelcu A.M."/>
            <person name="Hallmann A."/>
            <person name="Miller S.M."/>
            <person name="Nishii I."/>
            <person name="Ferris P."/>
            <person name="Kuo A."/>
            <person name="Mitros T."/>
            <person name="Fritz-Laylin L.K."/>
            <person name="Hellsten U."/>
            <person name="Chapman J."/>
            <person name="Simakov O."/>
            <person name="Rensing S.A."/>
            <person name="Terry A."/>
            <person name="Pangilinan J."/>
            <person name="Kapitonov V."/>
            <person name="Jurka J."/>
            <person name="Salamov A."/>
            <person name="Shapiro H."/>
            <person name="Schmutz J."/>
            <person name="Grimwood J."/>
            <person name="Lindquist E."/>
            <person name="Lucas S."/>
            <person name="Grigoriev I.V."/>
            <person name="Schmitt R."/>
            <person name="Kirk D."/>
            <person name="Rokhsar D.S."/>
        </authorList>
    </citation>
    <scope>NUCLEOTIDE SEQUENCE [LARGE SCALE GENOMIC DNA]</scope>
    <source>
        <strain evidence="4">f. Nagariensis / Eve</strain>
    </source>
</reference>
<evidence type="ECO:0000256" key="1">
    <source>
        <dbReference type="SAM" id="MobiDB-lite"/>
    </source>
</evidence>
<feature type="transmembrane region" description="Helical" evidence="2">
    <location>
        <begin position="110"/>
        <end position="133"/>
    </location>
</feature>
<sequence length="200" mass="21316">MMVANILLHRVRPFVAPKLPSTAVPCRTRVLVVNCFHKQARLSIEPNEQGPKEALMSNLPLAISVALGAIGLTAQRANADEVISQNIPTLSPEDVEILAANSAGSGIDQAFVSLLFGVVVLLLVVVTGGVAYMNISQWLDNRQEQEDREKAVQEITSTAAAGGSKAGGDDGDEVISLKRASRVKKEKGKGFAAPEFTSRR</sequence>
<keyword evidence="2" id="KW-0472">Membrane</keyword>
<keyword evidence="2" id="KW-1133">Transmembrane helix</keyword>
<evidence type="ECO:0000313" key="3">
    <source>
        <dbReference type="EMBL" id="EFJ41091.1"/>
    </source>
</evidence>
<feature type="region of interest" description="Disordered" evidence="1">
    <location>
        <begin position="150"/>
        <end position="200"/>
    </location>
</feature>
<dbReference type="AlphaFoldDB" id="D8UGR0"/>
<keyword evidence="4" id="KW-1185">Reference proteome</keyword>
<evidence type="ECO:0000256" key="2">
    <source>
        <dbReference type="SAM" id="Phobius"/>
    </source>
</evidence>
<protein>
    <recommendedName>
        <fullName evidence="5">Transmembrane protein</fullName>
    </recommendedName>
</protein>
<dbReference type="GeneID" id="9622950"/>
<dbReference type="RefSeq" id="XP_002957854.1">
    <property type="nucleotide sequence ID" value="XM_002957808.1"/>
</dbReference>
<accession>D8UGR0</accession>
<dbReference type="KEGG" id="vcn:VOLCADRAFT_107832"/>
<dbReference type="EMBL" id="GL378401">
    <property type="protein sequence ID" value="EFJ41091.1"/>
    <property type="molecule type" value="Genomic_DNA"/>
</dbReference>
<organism evidence="4">
    <name type="scientific">Volvox carteri f. nagariensis</name>
    <dbReference type="NCBI Taxonomy" id="3068"/>
    <lineage>
        <taxon>Eukaryota</taxon>
        <taxon>Viridiplantae</taxon>
        <taxon>Chlorophyta</taxon>
        <taxon>core chlorophytes</taxon>
        <taxon>Chlorophyceae</taxon>
        <taxon>CS clade</taxon>
        <taxon>Chlamydomonadales</taxon>
        <taxon>Volvocaceae</taxon>
        <taxon>Volvox</taxon>
    </lineage>
</organism>
<dbReference type="OrthoDB" id="542862at2759"/>
<keyword evidence="2" id="KW-0812">Transmembrane</keyword>
<evidence type="ECO:0008006" key="5">
    <source>
        <dbReference type="Google" id="ProtNLM"/>
    </source>
</evidence>
<evidence type="ECO:0000313" key="4">
    <source>
        <dbReference type="Proteomes" id="UP000001058"/>
    </source>
</evidence>
<dbReference type="InParanoid" id="D8UGR0"/>